<comment type="caution">
    <text evidence="1">The sequence shown here is derived from an EMBL/GenBank/DDBJ whole genome shotgun (WGS) entry which is preliminary data.</text>
</comment>
<dbReference type="PROSITE" id="PS51257">
    <property type="entry name" value="PROKAR_LIPOPROTEIN"/>
    <property type="match status" value="1"/>
</dbReference>
<protein>
    <recommendedName>
        <fullName evidence="3">Lipoprotein</fullName>
    </recommendedName>
</protein>
<evidence type="ECO:0008006" key="3">
    <source>
        <dbReference type="Google" id="ProtNLM"/>
    </source>
</evidence>
<dbReference type="RefSeq" id="WP_422918515.1">
    <property type="nucleotide sequence ID" value="NZ_JAMZEJ010000002.1"/>
</dbReference>
<reference evidence="1 2" key="1">
    <citation type="submission" date="2022-06" db="EMBL/GenBank/DDBJ databases">
        <title>Rhizosaccharibacter gen. nov. sp. nov. KSS12, endophytic bacteria isolated from sugarcane.</title>
        <authorList>
            <person name="Pitiwittayakul N."/>
        </authorList>
    </citation>
    <scope>NUCLEOTIDE SEQUENCE [LARGE SCALE GENOMIC DNA]</scope>
    <source>
        <strain evidence="1 2">KSS12</strain>
    </source>
</reference>
<dbReference type="EMBL" id="JAMZEJ010000002">
    <property type="protein sequence ID" value="MCQ8239765.1"/>
    <property type="molecule type" value="Genomic_DNA"/>
</dbReference>
<keyword evidence="2" id="KW-1185">Reference proteome</keyword>
<proteinExistence type="predicted"/>
<accession>A0ABT1VUC2</accession>
<dbReference type="Proteomes" id="UP001524547">
    <property type="component" value="Unassembled WGS sequence"/>
</dbReference>
<organism evidence="1 2">
    <name type="scientific">Rhizosaccharibacter radicis</name>
    <dbReference type="NCBI Taxonomy" id="2782605"/>
    <lineage>
        <taxon>Bacteria</taxon>
        <taxon>Pseudomonadati</taxon>
        <taxon>Pseudomonadota</taxon>
        <taxon>Alphaproteobacteria</taxon>
        <taxon>Acetobacterales</taxon>
        <taxon>Acetobacteraceae</taxon>
        <taxon>Rhizosaccharibacter</taxon>
    </lineage>
</organism>
<evidence type="ECO:0000313" key="2">
    <source>
        <dbReference type="Proteomes" id="UP001524547"/>
    </source>
</evidence>
<evidence type="ECO:0000313" key="1">
    <source>
        <dbReference type="EMBL" id="MCQ8239765.1"/>
    </source>
</evidence>
<gene>
    <name evidence="1" type="ORF">NFI88_02775</name>
</gene>
<name>A0ABT1VUC2_9PROT</name>
<sequence length="67" mass="7171">MRRLMTMLFCSLMLTGCGPQIIVMKNPQTGKVAQCNGTGAGRSRMANADAASDCARGYEAAGWVRMN</sequence>